<dbReference type="Gene3D" id="6.20.400.10">
    <property type="match status" value="1"/>
</dbReference>
<feature type="domain" description="ZC3H15/TMA46 family C-terminal" evidence="5">
    <location>
        <begin position="224"/>
        <end position="308"/>
    </location>
</feature>
<gene>
    <name evidence="6" type="ORF">SPIL2461_LOCUS7941</name>
</gene>
<dbReference type="OrthoDB" id="278280at2759"/>
<dbReference type="InterPro" id="IPR032378">
    <property type="entry name" value="ZC3H15/TMA46_C"/>
</dbReference>
<sequence>MPPKAVACPGCFSSQDSQLLRLFFPLKVDKAKQKEREKIAIDKTFGLKNKNKSKVVQKYVKSITSNASGAPKGGKEQADRDAKDAKQKEMQKAALMNSLFNLSTDKKGRAFDPVAKKKAKAAEEEAIAAGRKLKDELKKEIIEGVANTIRLTNPKGIRMSEMGGHPIIQALKSKHQDTFKTIQLLLFIKAHDKVFWVDDPENTNPVIRCLEDVEAEVAPDERPLEEIIEERRAALPPGGTPVTPETFKAWKEKREAERLAKVEADRQENMKKGTAKGLVGMSGRDLFTYDASLFKDEEGAVSADEYDEREEDPEYDDDNGQTHGVVPILDTWASATGNGRCTVDKDLKAQDLQDEVGEDSGDEAEPDSGARGSNEGVKEVAGAINEKLFLEEEDLPDDLDDLDEADEEAVEARLAAAANLGQLRKVHICTVWAWGKLEHKHIDCLNGMVQAIPTVLADFSTRDVSNVLYGFGLLRHRPVRVAVMLIDTLPGRMLECSSQTVANSAYALALLNLKHRAFWESLSDCVPNQIHCFQAQELSILLYSSALMRARHDALLQASCESAQLRLHEFSPQNISNLVYALGLLRFMETSFLEMTCLLASHNLDKFTAQGISNMTYSLPAVFSIFLHDRCSPWQGGWAS</sequence>
<dbReference type="GO" id="GO:0002181">
    <property type="term" value="P:cytoplasmic translation"/>
    <property type="evidence" value="ECO:0007669"/>
    <property type="project" value="TreeGrafter"/>
</dbReference>
<keyword evidence="2" id="KW-0863">Zinc-finger</keyword>
<evidence type="ECO:0000256" key="1">
    <source>
        <dbReference type="ARBA" id="ARBA00022723"/>
    </source>
</evidence>
<dbReference type="PANTHER" id="PTHR12681">
    <property type="entry name" value="ZINC FINGER-CONTAINING PROTEIN P48ZNF"/>
    <property type="match status" value="1"/>
</dbReference>
<proteinExistence type="predicted"/>
<dbReference type="GO" id="GO:0005829">
    <property type="term" value="C:cytosol"/>
    <property type="evidence" value="ECO:0007669"/>
    <property type="project" value="TreeGrafter"/>
</dbReference>
<dbReference type="EMBL" id="CAJNIZ010012792">
    <property type="protein sequence ID" value="CAE7338273.1"/>
    <property type="molecule type" value="Genomic_DNA"/>
</dbReference>
<accession>A0A812P2Z5</accession>
<dbReference type="AlphaFoldDB" id="A0A812P2Z5"/>
<keyword evidence="1" id="KW-0479">Metal-binding</keyword>
<dbReference type="PANTHER" id="PTHR12681:SF0">
    <property type="entry name" value="ZINC FINGER CCCH DOMAIN-CONTAINING PROTEIN 15"/>
    <property type="match status" value="1"/>
</dbReference>
<comment type="caution">
    <text evidence="6">The sequence shown here is derived from an EMBL/GenBank/DDBJ whole genome shotgun (WGS) entry which is preliminary data.</text>
</comment>
<name>A0A812P2Z5_SYMPI</name>
<feature type="compositionally biased region" description="Acidic residues" evidence="4">
    <location>
        <begin position="304"/>
        <end position="319"/>
    </location>
</feature>
<evidence type="ECO:0000313" key="6">
    <source>
        <dbReference type="EMBL" id="CAE7338273.1"/>
    </source>
</evidence>
<feature type="compositionally biased region" description="Basic and acidic residues" evidence="4">
    <location>
        <begin position="73"/>
        <end position="88"/>
    </location>
</feature>
<reference evidence="6" key="1">
    <citation type="submission" date="2021-02" db="EMBL/GenBank/DDBJ databases">
        <authorList>
            <person name="Dougan E. K."/>
            <person name="Rhodes N."/>
            <person name="Thang M."/>
            <person name="Chan C."/>
        </authorList>
    </citation>
    <scope>NUCLEOTIDE SEQUENCE</scope>
</reference>
<dbReference type="GO" id="GO:0003729">
    <property type="term" value="F:mRNA binding"/>
    <property type="evidence" value="ECO:0007669"/>
    <property type="project" value="TreeGrafter"/>
</dbReference>
<feature type="region of interest" description="Disordered" evidence="4">
    <location>
        <begin position="298"/>
        <end position="322"/>
    </location>
</feature>
<evidence type="ECO:0000313" key="7">
    <source>
        <dbReference type="Proteomes" id="UP000649617"/>
    </source>
</evidence>
<feature type="region of interest" description="Disordered" evidence="4">
    <location>
        <begin position="353"/>
        <end position="377"/>
    </location>
</feature>
<dbReference type="Pfam" id="PF16543">
    <property type="entry name" value="DFRP_C"/>
    <property type="match status" value="1"/>
</dbReference>
<dbReference type="Proteomes" id="UP000649617">
    <property type="component" value="Unassembled WGS sequence"/>
</dbReference>
<protein>
    <recommendedName>
        <fullName evidence="5">ZC3H15/TMA46 family C-terminal domain-containing protein</fullName>
    </recommendedName>
</protein>
<keyword evidence="3" id="KW-0862">Zinc</keyword>
<feature type="compositionally biased region" description="Acidic residues" evidence="4">
    <location>
        <begin position="353"/>
        <end position="366"/>
    </location>
</feature>
<evidence type="ECO:0000256" key="2">
    <source>
        <dbReference type="ARBA" id="ARBA00022771"/>
    </source>
</evidence>
<feature type="region of interest" description="Disordered" evidence="4">
    <location>
        <begin position="66"/>
        <end position="88"/>
    </location>
</feature>
<dbReference type="GO" id="GO:0008270">
    <property type="term" value="F:zinc ion binding"/>
    <property type="evidence" value="ECO:0007669"/>
    <property type="project" value="UniProtKB-KW"/>
</dbReference>
<keyword evidence="7" id="KW-1185">Reference proteome</keyword>
<organism evidence="6 7">
    <name type="scientific">Symbiodinium pilosum</name>
    <name type="common">Dinoflagellate</name>
    <dbReference type="NCBI Taxonomy" id="2952"/>
    <lineage>
        <taxon>Eukaryota</taxon>
        <taxon>Sar</taxon>
        <taxon>Alveolata</taxon>
        <taxon>Dinophyceae</taxon>
        <taxon>Suessiales</taxon>
        <taxon>Symbiodiniaceae</taxon>
        <taxon>Symbiodinium</taxon>
    </lineage>
</organism>
<evidence type="ECO:0000256" key="3">
    <source>
        <dbReference type="ARBA" id="ARBA00022833"/>
    </source>
</evidence>
<evidence type="ECO:0000259" key="5">
    <source>
        <dbReference type="Pfam" id="PF16543"/>
    </source>
</evidence>
<evidence type="ECO:0000256" key="4">
    <source>
        <dbReference type="SAM" id="MobiDB-lite"/>
    </source>
</evidence>